<feature type="region of interest" description="Disordered" evidence="1">
    <location>
        <begin position="1"/>
        <end position="21"/>
    </location>
</feature>
<dbReference type="EMBL" id="JARBJD010000050">
    <property type="protein sequence ID" value="KAK2957024.1"/>
    <property type="molecule type" value="Genomic_DNA"/>
</dbReference>
<dbReference type="Proteomes" id="UP001281761">
    <property type="component" value="Unassembled WGS sequence"/>
</dbReference>
<feature type="compositionally biased region" description="Polar residues" evidence="1">
    <location>
        <begin position="1"/>
        <end position="12"/>
    </location>
</feature>
<reference evidence="2 3" key="1">
    <citation type="journal article" date="2022" name="bioRxiv">
        <title>Genomics of Preaxostyla Flagellates Illuminates Evolutionary Transitions and the Path Towards Mitochondrial Loss.</title>
        <authorList>
            <person name="Novak L.V.F."/>
            <person name="Treitli S.C."/>
            <person name="Pyrih J."/>
            <person name="Halakuc P."/>
            <person name="Pipaliya S.V."/>
            <person name="Vacek V."/>
            <person name="Brzon O."/>
            <person name="Soukal P."/>
            <person name="Eme L."/>
            <person name="Dacks J.B."/>
            <person name="Karnkowska A."/>
            <person name="Elias M."/>
            <person name="Hampl V."/>
        </authorList>
    </citation>
    <scope>NUCLEOTIDE SEQUENCE [LARGE SCALE GENOMIC DNA]</scope>
    <source>
        <strain evidence="2">NAU3</strain>
        <tissue evidence="2">Gut</tissue>
    </source>
</reference>
<comment type="caution">
    <text evidence="2">The sequence shown here is derived from an EMBL/GenBank/DDBJ whole genome shotgun (WGS) entry which is preliminary data.</text>
</comment>
<evidence type="ECO:0000313" key="2">
    <source>
        <dbReference type="EMBL" id="KAK2957024.1"/>
    </source>
</evidence>
<organism evidence="2 3">
    <name type="scientific">Blattamonas nauphoetae</name>
    <dbReference type="NCBI Taxonomy" id="2049346"/>
    <lineage>
        <taxon>Eukaryota</taxon>
        <taxon>Metamonada</taxon>
        <taxon>Preaxostyla</taxon>
        <taxon>Oxymonadida</taxon>
        <taxon>Blattamonas</taxon>
    </lineage>
</organism>
<proteinExistence type="predicted"/>
<name>A0ABQ9Y011_9EUKA</name>
<keyword evidence="3" id="KW-1185">Reference proteome</keyword>
<accession>A0ABQ9Y011</accession>
<gene>
    <name evidence="2" type="ORF">BLNAU_8099</name>
</gene>
<protein>
    <submittedName>
        <fullName evidence="2">Uncharacterized protein</fullName>
    </submittedName>
</protein>
<evidence type="ECO:0000256" key="1">
    <source>
        <dbReference type="SAM" id="MobiDB-lite"/>
    </source>
</evidence>
<sequence>MRKNTDITSHGRSQPERPQFTFESTTNRLLTPLQDIHFHFILSPSMYLPSLPPPSFKFRLHLRKMICSNLPLDTNTFRFGLRTIQAASQHCNTTLPFVYQGLYRPIIPLLRYWNANEYCYRALEHNPDGFVILANLGCSACLQLHQVERDVQSL</sequence>
<evidence type="ECO:0000313" key="3">
    <source>
        <dbReference type="Proteomes" id="UP001281761"/>
    </source>
</evidence>